<evidence type="ECO:0000256" key="6">
    <source>
        <dbReference type="PROSITE-ProRule" id="PRU01263"/>
    </source>
</evidence>
<evidence type="ECO:0000256" key="3">
    <source>
        <dbReference type="ARBA" id="ARBA00022771"/>
    </source>
</evidence>
<feature type="binding site" evidence="6">
    <location>
        <position position="55"/>
    </location>
    <ligand>
        <name>Zn(2+)</name>
        <dbReference type="ChEBI" id="CHEBI:29105"/>
    </ligand>
</feature>
<dbReference type="PROSITE" id="PS50157">
    <property type="entry name" value="ZINC_FINGER_C2H2_2"/>
    <property type="match status" value="8"/>
</dbReference>
<keyword evidence="10" id="KW-1185">Reference proteome</keyword>
<evidence type="ECO:0000256" key="2">
    <source>
        <dbReference type="ARBA" id="ARBA00022737"/>
    </source>
</evidence>
<comment type="caution">
    <text evidence="9">The sequence shown here is derived from an EMBL/GenBank/DDBJ whole genome shotgun (WGS) entry which is preliminary data.</text>
</comment>
<evidence type="ECO:0000256" key="1">
    <source>
        <dbReference type="ARBA" id="ARBA00022723"/>
    </source>
</evidence>
<feature type="binding site" evidence="6">
    <location>
        <position position="16"/>
    </location>
    <ligand>
        <name>Zn(2+)</name>
        <dbReference type="ChEBI" id="CHEBI:29105"/>
    </ligand>
</feature>
<feature type="domain" description="C2H2-type" evidence="7">
    <location>
        <begin position="120"/>
        <end position="147"/>
    </location>
</feature>
<dbReference type="GO" id="GO:0005634">
    <property type="term" value="C:nucleus"/>
    <property type="evidence" value="ECO:0007669"/>
    <property type="project" value="InterPro"/>
</dbReference>
<dbReference type="Proteomes" id="UP000494165">
    <property type="component" value="Unassembled WGS sequence"/>
</dbReference>
<feature type="domain" description="ZAD" evidence="8">
    <location>
        <begin position="11"/>
        <end position="82"/>
    </location>
</feature>
<feature type="binding site" evidence="6">
    <location>
        <position position="13"/>
    </location>
    <ligand>
        <name>Zn(2+)</name>
        <dbReference type="ChEBI" id="CHEBI:29105"/>
    </ligand>
</feature>
<proteinExistence type="predicted"/>
<gene>
    <name evidence="9" type="ORF">CLODIP_2_CD05122</name>
</gene>
<dbReference type="PROSITE" id="PS00028">
    <property type="entry name" value="ZINC_FINGER_C2H2_1"/>
    <property type="match status" value="8"/>
</dbReference>
<feature type="domain" description="C2H2-type" evidence="7">
    <location>
        <begin position="292"/>
        <end position="320"/>
    </location>
</feature>
<accession>A0A8S1D3K6</accession>
<dbReference type="GO" id="GO:0000977">
    <property type="term" value="F:RNA polymerase II transcription regulatory region sequence-specific DNA binding"/>
    <property type="evidence" value="ECO:0007669"/>
    <property type="project" value="TreeGrafter"/>
</dbReference>
<dbReference type="OrthoDB" id="6077919at2759"/>
<dbReference type="SMART" id="SM00355">
    <property type="entry name" value="ZnF_C2H2"/>
    <property type="match status" value="8"/>
</dbReference>
<evidence type="ECO:0000259" key="8">
    <source>
        <dbReference type="PROSITE" id="PS51915"/>
    </source>
</evidence>
<feature type="domain" description="C2H2-type" evidence="7">
    <location>
        <begin position="264"/>
        <end position="291"/>
    </location>
</feature>
<dbReference type="PANTHER" id="PTHR24409">
    <property type="entry name" value="ZINC FINGER PROTEIN 142"/>
    <property type="match status" value="1"/>
</dbReference>
<dbReference type="PANTHER" id="PTHR24409:SF425">
    <property type="entry name" value="IP01295P"/>
    <property type="match status" value="1"/>
</dbReference>
<evidence type="ECO:0000256" key="5">
    <source>
        <dbReference type="PROSITE-ProRule" id="PRU00042"/>
    </source>
</evidence>
<dbReference type="Gene3D" id="3.30.160.60">
    <property type="entry name" value="Classic Zinc Finger"/>
    <property type="match status" value="6"/>
</dbReference>
<dbReference type="SUPFAM" id="SSF57716">
    <property type="entry name" value="Glucocorticoid receptor-like (DNA-binding domain)"/>
    <property type="match status" value="1"/>
</dbReference>
<dbReference type="InterPro" id="IPR036236">
    <property type="entry name" value="Znf_C2H2_sf"/>
</dbReference>
<feature type="domain" description="C2H2-type" evidence="7">
    <location>
        <begin position="93"/>
        <end position="120"/>
    </location>
</feature>
<dbReference type="GO" id="GO:0000981">
    <property type="term" value="F:DNA-binding transcription factor activity, RNA polymerase II-specific"/>
    <property type="evidence" value="ECO:0007669"/>
    <property type="project" value="TreeGrafter"/>
</dbReference>
<feature type="binding site" evidence="6">
    <location>
        <position position="58"/>
    </location>
    <ligand>
        <name>Zn(2+)</name>
        <dbReference type="ChEBI" id="CHEBI:29105"/>
    </ligand>
</feature>
<name>A0A8S1D3K6_9INSE</name>
<dbReference type="PROSITE" id="PS51915">
    <property type="entry name" value="ZAD"/>
    <property type="match status" value="1"/>
</dbReference>
<dbReference type="SUPFAM" id="SSF57667">
    <property type="entry name" value="beta-beta-alpha zinc fingers"/>
    <property type="match status" value="3"/>
</dbReference>
<dbReference type="InterPro" id="IPR012934">
    <property type="entry name" value="Znf_AD"/>
</dbReference>
<organism evidence="9 10">
    <name type="scientific">Cloeon dipterum</name>
    <dbReference type="NCBI Taxonomy" id="197152"/>
    <lineage>
        <taxon>Eukaryota</taxon>
        <taxon>Metazoa</taxon>
        <taxon>Ecdysozoa</taxon>
        <taxon>Arthropoda</taxon>
        <taxon>Hexapoda</taxon>
        <taxon>Insecta</taxon>
        <taxon>Pterygota</taxon>
        <taxon>Palaeoptera</taxon>
        <taxon>Ephemeroptera</taxon>
        <taxon>Pisciforma</taxon>
        <taxon>Baetidae</taxon>
        <taxon>Cloeon</taxon>
    </lineage>
</organism>
<feature type="domain" description="C2H2-type" evidence="7">
    <location>
        <begin position="207"/>
        <end position="235"/>
    </location>
</feature>
<keyword evidence="1 6" id="KW-0479">Metal-binding</keyword>
<evidence type="ECO:0000313" key="10">
    <source>
        <dbReference type="Proteomes" id="UP000494165"/>
    </source>
</evidence>
<dbReference type="Pfam" id="PF00096">
    <property type="entry name" value="zf-C2H2"/>
    <property type="match status" value="4"/>
</dbReference>
<dbReference type="InterPro" id="IPR013087">
    <property type="entry name" value="Znf_C2H2_type"/>
</dbReference>
<evidence type="ECO:0000259" key="7">
    <source>
        <dbReference type="PROSITE" id="PS50157"/>
    </source>
</evidence>
<dbReference type="EMBL" id="CADEPI010000131">
    <property type="protein sequence ID" value="CAB3376686.1"/>
    <property type="molecule type" value="Genomic_DNA"/>
</dbReference>
<keyword evidence="3 5" id="KW-0863">Zinc-finger</keyword>
<dbReference type="AlphaFoldDB" id="A0A8S1D3K6"/>
<dbReference type="Pfam" id="PF07776">
    <property type="entry name" value="zf-AD"/>
    <property type="match status" value="1"/>
</dbReference>
<sequence>MGPKDGGAAPRLCRLCGKKKPKHDDVSSKEGLIDLVEDCLKIKIDHKDGLPQNVCNECGRKLRSWRKFFDTAQETQLTLVEMMPECVERPERHKCALCGQQFSKSRAFAQHLAEHSGRKFCCPVCKRNLASEEGLVRHQEVHSDTRNHCCHHCGRLFQTLTCLSQHVRYQHRPAENPAFTCQFCNKNFVQRTHFEIHVRTHTGIKPYCCETCGSRFPSSALLQRHVYGVHEKKKRYKCPQCPKEFLYKHNYTAHLARHEGTKEVKCDQCDKSFFTRNALFRHMRVHSKDKPFACDICGKKFADCSNRKRHMQQQHGTSEIPRAQPKEPEMMLVALSATDEDLDLNTLSSAPLSPSLTLPLELLPASPLQLPASEFLIPLNNY</sequence>
<evidence type="ECO:0000256" key="4">
    <source>
        <dbReference type="ARBA" id="ARBA00022833"/>
    </source>
</evidence>
<feature type="domain" description="C2H2-type" evidence="7">
    <location>
        <begin position="236"/>
        <end position="263"/>
    </location>
</feature>
<feature type="domain" description="C2H2-type" evidence="7">
    <location>
        <begin position="148"/>
        <end position="176"/>
    </location>
</feature>
<protein>
    <recommendedName>
        <fullName evidence="11">Protein krueppel</fullName>
    </recommendedName>
</protein>
<dbReference type="Gene3D" id="3.40.1800.20">
    <property type="match status" value="1"/>
</dbReference>
<feature type="domain" description="C2H2-type" evidence="7">
    <location>
        <begin position="179"/>
        <end position="206"/>
    </location>
</feature>
<keyword evidence="4 6" id="KW-0862">Zinc</keyword>
<reference evidence="9 10" key="1">
    <citation type="submission" date="2020-04" db="EMBL/GenBank/DDBJ databases">
        <authorList>
            <person name="Alioto T."/>
            <person name="Alioto T."/>
            <person name="Gomez Garrido J."/>
        </authorList>
    </citation>
    <scope>NUCLEOTIDE SEQUENCE [LARGE SCALE GENOMIC DNA]</scope>
</reference>
<dbReference type="GO" id="GO:0008270">
    <property type="term" value="F:zinc ion binding"/>
    <property type="evidence" value="ECO:0007669"/>
    <property type="project" value="UniProtKB-UniRule"/>
</dbReference>
<keyword evidence="2" id="KW-0677">Repeat</keyword>
<evidence type="ECO:0000313" key="9">
    <source>
        <dbReference type="EMBL" id="CAB3376686.1"/>
    </source>
</evidence>
<dbReference type="SMART" id="SM00868">
    <property type="entry name" value="zf-AD"/>
    <property type="match status" value="1"/>
</dbReference>
<dbReference type="FunFam" id="3.30.160.60:FF:000100">
    <property type="entry name" value="Zinc finger 45-like"/>
    <property type="match status" value="2"/>
</dbReference>
<evidence type="ECO:0008006" key="11">
    <source>
        <dbReference type="Google" id="ProtNLM"/>
    </source>
</evidence>